<evidence type="ECO:0008006" key="4">
    <source>
        <dbReference type="Google" id="ProtNLM"/>
    </source>
</evidence>
<keyword evidence="1" id="KW-0812">Transmembrane</keyword>
<keyword evidence="1" id="KW-0472">Membrane</keyword>
<evidence type="ECO:0000313" key="2">
    <source>
        <dbReference type="EMBL" id="PIV08506.1"/>
    </source>
</evidence>
<gene>
    <name evidence="2" type="ORF">COS52_02295</name>
</gene>
<reference evidence="3" key="1">
    <citation type="submission" date="2017-09" db="EMBL/GenBank/DDBJ databases">
        <title>Depth-based differentiation of microbial function through sediment-hosted aquifers and enrichment of novel symbionts in the deep terrestrial subsurface.</title>
        <authorList>
            <person name="Probst A.J."/>
            <person name="Ladd B."/>
            <person name="Jarett J.K."/>
            <person name="Geller-Mcgrath D.E."/>
            <person name="Sieber C.M.K."/>
            <person name="Emerson J.B."/>
            <person name="Anantharaman K."/>
            <person name="Thomas B.C."/>
            <person name="Malmstrom R."/>
            <person name="Stieglmeier M."/>
            <person name="Klingl A."/>
            <person name="Woyke T."/>
            <person name="Ryan C.M."/>
            <person name="Banfield J.F."/>
        </authorList>
    </citation>
    <scope>NUCLEOTIDE SEQUENCE [LARGE SCALE GENOMIC DNA]</scope>
</reference>
<dbReference type="EMBL" id="PEVA01000101">
    <property type="protein sequence ID" value="PIV08506.1"/>
    <property type="molecule type" value="Genomic_DNA"/>
</dbReference>
<evidence type="ECO:0000313" key="3">
    <source>
        <dbReference type="Proteomes" id="UP000230119"/>
    </source>
</evidence>
<comment type="caution">
    <text evidence="2">The sequence shown here is derived from an EMBL/GenBank/DDBJ whole genome shotgun (WGS) entry which is preliminary data.</text>
</comment>
<name>A0A2M7BSP3_9BACT</name>
<dbReference type="Proteomes" id="UP000230119">
    <property type="component" value="Unassembled WGS sequence"/>
</dbReference>
<protein>
    <recommendedName>
        <fullName evidence="4">Bacterial Ig-like domain-containing protein</fullName>
    </recommendedName>
</protein>
<evidence type="ECO:0000256" key="1">
    <source>
        <dbReference type="SAM" id="Phobius"/>
    </source>
</evidence>
<dbReference type="Pfam" id="PF09136">
    <property type="entry name" value="Glucodextran_B"/>
    <property type="match status" value="1"/>
</dbReference>
<dbReference type="AlphaFoldDB" id="A0A2M7BSP3"/>
<feature type="transmembrane region" description="Helical" evidence="1">
    <location>
        <begin position="12"/>
        <end position="45"/>
    </location>
</feature>
<organism evidence="2 3">
    <name type="scientific">Candidatus Roizmanbacteria bacterium CG03_land_8_20_14_0_80_39_12</name>
    <dbReference type="NCBI Taxonomy" id="1974847"/>
    <lineage>
        <taxon>Bacteria</taxon>
        <taxon>Candidatus Roizmaniibacteriota</taxon>
    </lineage>
</organism>
<keyword evidence="1" id="KW-1133">Transmembrane helix</keyword>
<dbReference type="Gene3D" id="2.60.40.10">
    <property type="entry name" value="Immunoglobulins"/>
    <property type="match status" value="1"/>
</dbReference>
<dbReference type="InterPro" id="IPR013783">
    <property type="entry name" value="Ig-like_fold"/>
</dbReference>
<sequence length="234" mass="26181">MSRLEKHENKQIIQKILIAVVLFVAAIIFFFSAGIKMLVSFTLFLNQLANGNSQQQALQKTESFNTVNIDPIPSATNSATLLFSGTSLNFDKLEIYLNDEKQDEINISDTFSGEVKGLEKGDNKVHFIAKSSSSKETKRIPTYSILFKSEKPKLEIQEPSDKSKTNKEDMRISGTTDIETTIRINGQPIIVDVQGKFTTLLRLKDGENKINITAEDIVGNQEVKDLVVTYSKDD</sequence>
<proteinExistence type="predicted"/>
<accession>A0A2M7BSP3</accession>